<dbReference type="CDD" id="cd07185">
    <property type="entry name" value="OmpA_C-like"/>
    <property type="match status" value="1"/>
</dbReference>
<dbReference type="Pfam" id="PF00691">
    <property type="entry name" value="OmpA"/>
    <property type="match status" value="1"/>
</dbReference>
<evidence type="ECO:0000256" key="1">
    <source>
        <dbReference type="ARBA" id="ARBA00004442"/>
    </source>
</evidence>
<proteinExistence type="predicted"/>
<evidence type="ECO:0000256" key="3">
    <source>
        <dbReference type="ARBA" id="ARBA00023237"/>
    </source>
</evidence>
<dbReference type="AlphaFoldDB" id="A0A0G3WGC4"/>
<keyword evidence="5" id="KW-0732">Signal</keyword>
<evidence type="ECO:0000256" key="4">
    <source>
        <dbReference type="PROSITE-ProRule" id="PRU00473"/>
    </source>
</evidence>
<name>A0A0G3WGC4_9BACT</name>
<keyword evidence="2 4" id="KW-0472">Membrane</keyword>
<dbReference type="Gene3D" id="3.30.1330.60">
    <property type="entry name" value="OmpA-like domain"/>
    <property type="match status" value="1"/>
</dbReference>
<gene>
    <name evidence="7" type="primary">yiaD</name>
    <name evidence="7" type="ORF">Epro_0029</name>
</gene>
<feature type="chain" id="PRO_5005186145" evidence="5">
    <location>
        <begin position="18"/>
        <end position="212"/>
    </location>
</feature>
<dbReference type="STRING" id="1408281.Epro_0029"/>
<dbReference type="InterPro" id="IPR036737">
    <property type="entry name" value="OmpA-like_sf"/>
</dbReference>
<dbReference type="PRINTS" id="PR01021">
    <property type="entry name" value="OMPADOMAIN"/>
</dbReference>
<accession>A0A0G3WGC4</accession>
<dbReference type="InterPro" id="IPR006665">
    <property type="entry name" value="OmpA-like"/>
</dbReference>
<dbReference type="PROSITE" id="PS51123">
    <property type="entry name" value="OMPA_2"/>
    <property type="match status" value="1"/>
</dbReference>
<dbReference type="InterPro" id="IPR006664">
    <property type="entry name" value="OMP_bac"/>
</dbReference>
<dbReference type="PANTHER" id="PTHR30329:SF21">
    <property type="entry name" value="LIPOPROTEIN YIAD-RELATED"/>
    <property type="match status" value="1"/>
</dbReference>
<feature type="domain" description="OmpA-like" evidence="6">
    <location>
        <begin position="91"/>
        <end position="208"/>
    </location>
</feature>
<dbReference type="InterPro" id="IPR039567">
    <property type="entry name" value="Gly-zipper"/>
</dbReference>
<comment type="subcellular location">
    <subcellularLocation>
        <location evidence="1">Cell outer membrane</location>
    </subcellularLocation>
</comment>
<keyword evidence="8" id="KW-1185">Reference proteome</keyword>
<evidence type="ECO:0000313" key="8">
    <source>
        <dbReference type="Proteomes" id="UP000035337"/>
    </source>
</evidence>
<protein>
    <submittedName>
        <fullName evidence="7">Putative outer membrane lipoprotein</fullName>
    </submittedName>
</protein>
<feature type="signal peptide" evidence="5">
    <location>
        <begin position="1"/>
        <end position="17"/>
    </location>
</feature>
<evidence type="ECO:0000256" key="2">
    <source>
        <dbReference type="ARBA" id="ARBA00023136"/>
    </source>
</evidence>
<keyword evidence="7" id="KW-0449">Lipoprotein</keyword>
<reference evidence="7 8" key="1">
    <citation type="submission" date="2014-09" db="EMBL/GenBank/DDBJ databases">
        <title>Complete genome sequence of Endomicrobium proavitum.</title>
        <authorList>
            <person name="Zheng H."/>
        </authorList>
    </citation>
    <scope>NUCLEOTIDE SEQUENCE [LARGE SCALE GENOMIC DNA]</scope>
    <source>
        <strain evidence="7 8">Rsa215</strain>
    </source>
</reference>
<dbReference type="RefSeq" id="WP_052569499.1">
    <property type="nucleotide sequence ID" value="NZ_CP009498.1"/>
</dbReference>
<dbReference type="GO" id="GO:0009279">
    <property type="term" value="C:cell outer membrane"/>
    <property type="evidence" value="ECO:0007669"/>
    <property type="project" value="UniProtKB-SubCell"/>
</dbReference>
<dbReference type="EMBL" id="CP009498">
    <property type="protein sequence ID" value="AKL97408.1"/>
    <property type="molecule type" value="Genomic_DNA"/>
</dbReference>
<dbReference type="OrthoDB" id="9805566at2"/>
<dbReference type="InterPro" id="IPR050330">
    <property type="entry name" value="Bact_OuterMem_StrucFunc"/>
</dbReference>
<evidence type="ECO:0000313" key="7">
    <source>
        <dbReference type="EMBL" id="AKL97408.1"/>
    </source>
</evidence>
<dbReference type="Pfam" id="PF13488">
    <property type="entry name" value="Gly-zipper_Omp"/>
    <property type="match status" value="1"/>
</dbReference>
<dbReference type="SUPFAM" id="SSF103088">
    <property type="entry name" value="OmpA-like"/>
    <property type="match status" value="1"/>
</dbReference>
<dbReference type="PRINTS" id="PR01023">
    <property type="entry name" value="NAFLGMOTY"/>
</dbReference>
<dbReference type="Proteomes" id="UP000035337">
    <property type="component" value="Chromosome"/>
</dbReference>
<dbReference type="PROSITE" id="PS51257">
    <property type="entry name" value="PROKAR_LIPOPROTEIN"/>
    <property type="match status" value="1"/>
</dbReference>
<dbReference type="KEGG" id="epo:Epro_0029"/>
<keyword evidence="3" id="KW-0998">Cell outer membrane</keyword>
<evidence type="ECO:0000256" key="5">
    <source>
        <dbReference type="SAM" id="SignalP"/>
    </source>
</evidence>
<sequence length="212" mass="21638">MNKVLLTALGFCLLAAACTTPGKNTAIGAGAGAAVGAVTGAVIANNTKGGEAWKGAVIGGAAGAVAGGAIGNYFDKQAKELAAIADVAKTNDGLRITLKNDILFSVNSAELSSAAQKTLTDLNTVLKKYPQNIIVVEGNTDNTGSAATNKTLSEKRAKAVYDFLLGTGLKTYKISYIGYGLTNPIADNSTEEGRAKNRRVNLDITANTAAIK</sequence>
<evidence type="ECO:0000259" key="6">
    <source>
        <dbReference type="PROSITE" id="PS51123"/>
    </source>
</evidence>
<dbReference type="PANTHER" id="PTHR30329">
    <property type="entry name" value="STATOR ELEMENT OF FLAGELLAR MOTOR COMPLEX"/>
    <property type="match status" value="1"/>
</dbReference>
<organism evidence="7 8">
    <name type="scientific">Endomicrobium proavitum</name>
    <dbReference type="NCBI Taxonomy" id="1408281"/>
    <lineage>
        <taxon>Bacteria</taxon>
        <taxon>Pseudomonadati</taxon>
        <taxon>Elusimicrobiota</taxon>
        <taxon>Endomicrobiia</taxon>
        <taxon>Endomicrobiales</taxon>
        <taxon>Endomicrobiaceae</taxon>
        <taxon>Endomicrobium</taxon>
    </lineage>
</organism>